<proteinExistence type="predicted"/>
<gene>
    <name evidence="1" type="ORF">SDC9_116923</name>
</gene>
<protein>
    <submittedName>
        <fullName evidence="1">Uncharacterized protein</fullName>
    </submittedName>
</protein>
<reference evidence="1" key="1">
    <citation type="submission" date="2019-08" db="EMBL/GenBank/DDBJ databases">
        <authorList>
            <person name="Kucharzyk K."/>
            <person name="Murdoch R.W."/>
            <person name="Higgins S."/>
            <person name="Loffler F."/>
        </authorList>
    </citation>
    <scope>NUCLEOTIDE SEQUENCE</scope>
</reference>
<name>A0A645BXJ9_9ZZZZ</name>
<accession>A0A645BXJ9</accession>
<sequence length="176" mass="20043">MMLHRRAPQLTDGASDRICFLSQNVEELIHGQGIHRVAGTPNESQPHVLRNKKELSVRAPQYLLHSGSFYNGPVSFAYALIRVTYVLIEGARISHPSAMILQGFRVYVHKGYVQIVKLLLPLIHERHVIYARFPVIDDVEIQQDRTFGNALRQNEASVSGLSFEIRDTVPYDQILR</sequence>
<dbReference type="EMBL" id="VSSQ01023194">
    <property type="protein sequence ID" value="MPM69975.1"/>
    <property type="molecule type" value="Genomic_DNA"/>
</dbReference>
<comment type="caution">
    <text evidence="1">The sequence shown here is derived from an EMBL/GenBank/DDBJ whole genome shotgun (WGS) entry which is preliminary data.</text>
</comment>
<organism evidence="1">
    <name type="scientific">bioreactor metagenome</name>
    <dbReference type="NCBI Taxonomy" id="1076179"/>
    <lineage>
        <taxon>unclassified sequences</taxon>
        <taxon>metagenomes</taxon>
        <taxon>ecological metagenomes</taxon>
    </lineage>
</organism>
<dbReference type="AlphaFoldDB" id="A0A645BXJ9"/>
<evidence type="ECO:0000313" key="1">
    <source>
        <dbReference type="EMBL" id="MPM69975.1"/>
    </source>
</evidence>